<evidence type="ECO:0000313" key="1">
    <source>
        <dbReference type="EMBL" id="PPJ56521.1"/>
    </source>
</evidence>
<evidence type="ECO:0008006" key="3">
    <source>
        <dbReference type="Google" id="ProtNLM"/>
    </source>
</evidence>
<name>A0A2S6C9V2_9PEZI</name>
<keyword evidence="2" id="KW-1185">Reference proteome</keyword>
<comment type="caution">
    <text evidence="1">The sequence shown here is derived from an EMBL/GenBank/DDBJ whole genome shotgun (WGS) entry which is preliminary data.</text>
</comment>
<organism evidence="1 2">
    <name type="scientific">Cercospora berteroae</name>
    <dbReference type="NCBI Taxonomy" id="357750"/>
    <lineage>
        <taxon>Eukaryota</taxon>
        <taxon>Fungi</taxon>
        <taxon>Dikarya</taxon>
        <taxon>Ascomycota</taxon>
        <taxon>Pezizomycotina</taxon>
        <taxon>Dothideomycetes</taxon>
        <taxon>Dothideomycetidae</taxon>
        <taxon>Mycosphaerellales</taxon>
        <taxon>Mycosphaerellaceae</taxon>
        <taxon>Cercospora</taxon>
    </lineage>
</organism>
<gene>
    <name evidence="1" type="ORF">CBER1_03891</name>
</gene>
<dbReference type="STRING" id="357750.A0A2S6C9V2"/>
<dbReference type="Gene3D" id="3.30.710.10">
    <property type="entry name" value="Potassium Channel Kv1.1, Chain A"/>
    <property type="match status" value="1"/>
</dbReference>
<reference evidence="2" key="1">
    <citation type="journal article" date="2017" name="bioRxiv">
        <title>Conservation of a gene cluster reveals novel cercosporin biosynthetic mechanisms and extends production to the genus Colletotrichum.</title>
        <authorList>
            <person name="de Jonge R."/>
            <person name="Ebert M.K."/>
            <person name="Huitt-Roehl C.R."/>
            <person name="Pal P."/>
            <person name="Suttle J.C."/>
            <person name="Spanner R.E."/>
            <person name="Neubauer J.D."/>
            <person name="Jurick W.M.II."/>
            <person name="Stott K.A."/>
            <person name="Secor G.A."/>
            <person name="Thomma B.P.H.J."/>
            <person name="Van de Peer Y."/>
            <person name="Townsend C.A."/>
            <person name="Bolton M.D."/>
        </authorList>
    </citation>
    <scope>NUCLEOTIDE SEQUENCE [LARGE SCALE GENOMIC DNA]</scope>
    <source>
        <strain evidence="2">CBS538.71</strain>
    </source>
</reference>
<dbReference type="EMBL" id="PNEN01000516">
    <property type="protein sequence ID" value="PPJ56521.1"/>
    <property type="molecule type" value="Genomic_DNA"/>
</dbReference>
<protein>
    <recommendedName>
        <fullName evidence="3">BTB domain-containing protein</fullName>
    </recommendedName>
</protein>
<dbReference type="InterPro" id="IPR011333">
    <property type="entry name" value="SKP1/BTB/POZ_sf"/>
</dbReference>
<proteinExistence type="predicted"/>
<accession>A0A2S6C9V2</accession>
<dbReference type="Proteomes" id="UP000237631">
    <property type="component" value="Unassembled WGS sequence"/>
</dbReference>
<evidence type="ECO:0000313" key="2">
    <source>
        <dbReference type="Proteomes" id="UP000237631"/>
    </source>
</evidence>
<dbReference type="AlphaFoldDB" id="A0A2S6C9V2"/>
<sequence length="239" mass="27185">MDQSSIAECIGAVKSDRLITLNIGKVGALLSVQVQQAVLEAASPWFQKALGDDRFVEGQSGVIAFPEDDTESWKILLYWLLHRDVPMMEDDATWKDYLNTLVKCWVLGDKYSVSKFQDEIMLLLIQYAYWSRASLQPAEYKKLIEITPADSHLMRLLGEEVAVKYRKLSNLTREVANVLDGVEGFWPAFLEAQHGLMWKKCIFDDRLRGVDSNGLTTSHWQEYMVGELPSFEGCIGDRV</sequence>
<dbReference type="OrthoDB" id="194443at2759"/>